<dbReference type="Pfam" id="PF13409">
    <property type="entry name" value="GST_N_2"/>
    <property type="match status" value="1"/>
</dbReference>
<dbReference type="Proteomes" id="UP001175000">
    <property type="component" value="Unassembled WGS sequence"/>
</dbReference>
<comment type="caution">
    <text evidence="4">The sequence shown here is derived from an EMBL/GenBank/DDBJ whole genome shotgun (WGS) entry which is preliminary data.</text>
</comment>
<dbReference type="SFLD" id="SFLDG00358">
    <property type="entry name" value="Main_(cytGST)"/>
    <property type="match status" value="1"/>
</dbReference>
<dbReference type="InterPro" id="IPR040079">
    <property type="entry name" value="Glutathione_S-Trfase"/>
</dbReference>
<dbReference type="InterPro" id="IPR010987">
    <property type="entry name" value="Glutathione-S-Trfase_C-like"/>
</dbReference>
<dbReference type="PROSITE" id="PS50404">
    <property type="entry name" value="GST_NTER"/>
    <property type="match status" value="1"/>
</dbReference>
<dbReference type="CDD" id="cd03046">
    <property type="entry name" value="GST_N_GTT1_like"/>
    <property type="match status" value="1"/>
</dbReference>
<keyword evidence="5" id="KW-1185">Reference proteome</keyword>
<dbReference type="PANTHER" id="PTHR44051">
    <property type="entry name" value="GLUTATHIONE S-TRANSFERASE-RELATED"/>
    <property type="match status" value="1"/>
</dbReference>
<dbReference type="Gene3D" id="3.40.30.10">
    <property type="entry name" value="Glutaredoxin"/>
    <property type="match status" value="1"/>
</dbReference>
<reference evidence="4" key="1">
    <citation type="submission" date="2023-06" db="EMBL/GenBank/DDBJ databases">
        <title>Genome-scale phylogeny and comparative genomics of the fungal order Sordariales.</title>
        <authorList>
            <consortium name="Lawrence Berkeley National Laboratory"/>
            <person name="Hensen N."/>
            <person name="Bonometti L."/>
            <person name="Westerberg I."/>
            <person name="Brannstrom I.O."/>
            <person name="Guillou S."/>
            <person name="Cros-Aarteil S."/>
            <person name="Calhoun S."/>
            <person name="Haridas S."/>
            <person name="Kuo A."/>
            <person name="Mondo S."/>
            <person name="Pangilinan J."/>
            <person name="Riley R."/>
            <person name="Labutti K."/>
            <person name="Andreopoulos B."/>
            <person name="Lipzen A."/>
            <person name="Chen C."/>
            <person name="Yanf M."/>
            <person name="Daum C."/>
            <person name="Ng V."/>
            <person name="Clum A."/>
            <person name="Steindorff A."/>
            <person name="Ohm R."/>
            <person name="Martin F."/>
            <person name="Silar P."/>
            <person name="Natvig D."/>
            <person name="Lalanne C."/>
            <person name="Gautier V."/>
            <person name="Ament-Velasquez S.L."/>
            <person name="Kruys A."/>
            <person name="Hutchinson M.I."/>
            <person name="Powell A.J."/>
            <person name="Barry K."/>
            <person name="Miller A.N."/>
            <person name="Grigoriev I.V."/>
            <person name="Debuchy R."/>
            <person name="Gladieux P."/>
            <person name="Thoren M.H."/>
            <person name="Johannesson H."/>
        </authorList>
    </citation>
    <scope>NUCLEOTIDE SEQUENCE</scope>
    <source>
        <strain evidence="4">CBS 606.72</strain>
    </source>
</reference>
<feature type="domain" description="GST C-terminal" evidence="3">
    <location>
        <begin position="88"/>
        <end position="211"/>
    </location>
</feature>
<protein>
    <submittedName>
        <fullName evidence="4">Glutathione S-transferase</fullName>
    </submittedName>
</protein>
<dbReference type="AlphaFoldDB" id="A0AA39TYP8"/>
<evidence type="ECO:0000256" key="1">
    <source>
        <dbReference type="ARBA" id="ARBA00007409"/>
    </source>
</evidence>
<organism evidence="4 5">
    <name type="scientific">Immersiella caudata</name>
    <dbReference type="NCBI Taxonomy" id="314043"/>
    <lineage>
        <taxon>Eukaryota</taxon>
        <taxon>Fungi</taxon>
        <taxon>Dikarya</taxon>
        <taxon>Ascomycota</taxon>
        <taxon>Pezizomycotina</taxon>
        <taxon>Sordariomycetes</taxon>
        <taxon>Sordariomycetidae</taxon>
        <taxon>Sordariales</taxon>
        <taxon>Lasiosphaeriaceae</taxon>
        <taxon>Immersiella</taxon>
    </lineage>
</organism>
<comment type="similarity">
    <text evidence="1">Belongs to the GST superfamily.</text>
</comment>
<dbReference type="SFLD" id="SFLDG01150">
    <property type="entry name" value="Main.1:_Beta-like"/>
    <property type="match status" value="1"/>
</dbReference>
<dbReference type="Gene3D" id="1.20.1050.10">
    <property type="match status" value="1"/>
</dbReference>
<feature type="domain" description="GST N-terminal" evidence="2">
    <location>
        <begin position="1"/>
        <end position="82"/>
    </location>
</feature>
<dbReference type="InterPro" id="IPR004045">
    <property type="entry name" value="Glutathione_S-Trfase_N"/>
</dbReference>
<dbReference type="EMBL" id="JAULSU010000007">
    <property type="protein sequence ID" value="KAK0611993.1"/>
    <property type="molecule type" value="Genomic_DNA"/>
</dbReference>
<dbReference type="InterPro" id="IPR036249">
    <property type="entry name" value="Thioredoxin-like_sf"/>
</dbReference>
<evidence type="ECO:0000259" key="2">
    <source>
        <dbReference type="PROSITE" id="PS50404"/>
    </source>
</evidence>
<dbReference type="SUPFAM" id="SSF47616">
    <property type="entry name" value="GST C-terminal domain-like"/>
    <property type="match status" value="1"/>
</dbReference>
<dbReference type="InterPro" id="IPR036282">
    <property type="entry name" value="Glutathione-S-Trfase_C_sf"/>
</dbReference>
<evidence type="ECO:0000313" key="5">
    <source>
        <dbReference type="Proteomes" id="UP001175000"/>
    </source>
</evidence>
<dbReference type="SUPFAM" id="SSF52833">
    <property type="entry name" value="Thioredoxin-like"/>
    <property type="match status" value="1"/>
</dbReference>
<dbReference type="PROSITE" id="PS50405">
    <property type="entry name" value="GST_CTER"/>
    <property type="match status" value="1"/>
</dbReference>
<evidence type="ECO:0000313" key="4">
    <source>
        <dbReference type="EMBL" id="KAK0611993.1"/>
    </source>
</evidence>
<dbReference type="SFLD" id="SFLDS00019">
    <property type="entry name" value="Glutathione_Transferase_(cytos"/>
    <property type="match status" value="1"/>
</dbReference>
<dbReference type="PANTHER" id="PTHR44051:SF9">
    <property type="entry name" value="GLUTATHIONE S-TRANSFERASE 1"/>
    <property type="match status" value="1"/>
</dbReference>
<proteinExistence type="inferred from homology"/>
<name>A0AA39TYP8_9PEZI</name>
<evidence type="ECO:0000259" key="3">
    <source>
        <dbReference type="PROSITE" id="PS50405"/>
    </source>
</evidence>
<dbReference type="Pfam" id="PF13410">
    <property type="entry name" value="GST_C_2"/>
    <property type="match status" value="1"/>
</dbReference>
<gene>
    <name evidence="4" type="ORF">B0T14DRAFT_540885</name>
</gene>
<sequence>MALTIHHLHRSQSERLLWLCEELNIPYHLETYTRDPYLAPPEYKALHPAGTAPVIHDSDANLTLAESTACVEYICRRHGNSQLLLPPEDPAYPDFLYWFHWCNGTFQPTLGRPLIIQAAGLDPGHPLAKTMGDRFRRSLEALDKRLRGNEWLAGSQFTAADIMVVFSLTTMRYFYGYSLAGYEGILGFLRRVGGREAYLRAMGKGDPGMELVLGAEPPVVKTV</sequence>
<accession>A0AA39TYP8</accession>